<dbReference type="PANTHER" id="PTHR31793">
    <property type="entry name" value="4-HYDROXYBENZOYL-COA THIOESTERASE FAMILY MEMBER"/>
    <property type="match status" value="1"/>
</dbReference>
<dbReference type="Proteomes" id="UP000248198">
    <property type="component" value="Unassembled WGS sequence"/>
</dbReference>
<organism evidence="3 4">
    <name type="scientific">Pedobacter nutrimenti</name>
    <dbReference type="NCBI Taxonomy" id="1241337"/>
    <lineage>
        <taxon>Bacteria</taxon>
        <taxon>Pseudomonadati</taxon>
        <taxon>Bacteroidota</taxon>
        <taxon>Sphingobacteriia</taxon>
        <taxon>Sphingobacteriales</taxon>
        <taxon>Sphingobacteriaceae</taxon>
        <taxon>Pedobacter</taxon>
    </lineage>
</organism>
<proteinExistence type="inferred from homology"/>
<accession>A0A318UMQ5</accession>
<evidence type="ECO:0000313" key="4">
    <source>
        <dbReference type="Proteomes" id="UP000248198"/>
    </source>
</evidence>
<dbReference type="InterPro" id="IPR050563">
    <property type="entry name" value="4-hydroxybenzoyl-CoA_TE"/>
</dbReference>
<evidence type="ECO:0000256" key="1">
    <source>
        <dbReference type="ARBA" id="ARBA00005953"/>
    </source>
</evidence>
<dbReference type="InterPro" id="IPR029069">
    <property type="entry name" value="HotDog_dom_sf"/>
</dbReference>
<protein>
    <submittedName>
        <fullName evidence="3">YbgC/YbaW family acyl-CoA thioester hydrolase</fullName>
    </submittedName>
</protein>
<dbReference type="Gene3D" id="3.10.129.10">
    <property type="entry name" value="Hotdog Thioesterase"/>
    <property type="match status" value="1"/>
</dbReference>
<sequence length="190" mass="21934">MPDGAQRKAEEKSNLSKVLLNFAFRPTLNLISTKENSIKITFNLILSLPYPEFFPDLYTMMQDYIFEIQLKVRDYECDIQGVVNNAVYQSYLEHARHEYLQSKNISFKALTEKNILLMVSRIEMDFKQSLTSGDVFTVKLRLERQGLKMVFFQDIFRLGDGALCLKGKVEAIAKVEGKLSRGEIFDTLNL</sequence>
<evidence type="ECO:0000256" key="2">
    <source>
        <dbReference type="ARBA" id="ARBA00022801"/>
    </source>
</evidence>
<keyword evidence="2 3" id="KW-0378">Hydrolase</keyword>
<comment type="caution">
    <text evidence="3">The sequence shown here is derived from an EMBL/GenBank/DDBJ whole genome shotgun (WGS) entry which is preliminary data.</text>
</comment>
<dbReference type="EMBL" id="QKLU01000001">
    <property type="protein sequence ID" value="PYF77051.1"/>
    <property type="molecule type" value="Genomic_DNA"/>
</dbReference>
<evidence type="ECO:0000313" key="3">
    <source>
        <dbReference type="EMBL" id="PYF77051.1"/>
    </source>
</evidence>
<dbReference type="AlphaFoldDB" id="A0A318UMQ5"/>
<reference evidence="3 4" key="1">
    <citation type="submission" date="2018-06" db="EMBL/GenBank/DDBJ databases">
        <title>Genomic Encyclopedia of Archaeal and Bacterial Type Strains, Phase II (KMG-II): from individual species to whole genera.</title>
        <authorList>
            <person name="Goeker M."/>
        </authorList>
    </citation>
    <scope>NUCLEOTIDE SEQUENCE [LARGE SCALE GENOMIC DNA]</scope>
    <source>
        <strain evidence="3 4">DSM 27372</strain>
    </source>
</reference>
<keyword evidence="4" id="KW-1185">Reference proteome</keyword>
<gene>
    <name evidence="3" type="ORF">B0O44_101529</name>
</gene>
<name>A0A318UMQ5_9SPHI</name>
<dbReference type="PANTHER" id="PTHR31793:SF27">
    <property type="entry name" value="NOVEL THIOESTERASE SUPERFAMILY DOMAIN AND SAPOSIN A-TYPE DOMAIN CONTAINING PROTEIN (0610012H03RIK)"/>
    <property type="match status" value="1"/>
</dbReference>
<dbReference type="Pfam" id="PF13279">
    <property type="entry name" value="4HBT_2"/>
    <property type="match status" value="1"/>
</dbReference>
<comment type="similarity">
    <text evidence="1">Belongs to the 4-hydroxybenzoyl-CoA thioesterase family.</text>
</comment>
<dbReference type="SUPFAM" id="SSF54637">
    <property type="entry name" value="Thioesterase/thiol ester dehydrase-isomerase"/>
    <property type="match status" value="1"/>
</dbReference>
<dbReference type="GO" id="GO:0047617">
    <property type="term" value="F:fatty acyl-CoA hydrolase activity"/>
    <property type="evidence" value="ECO:0007669"/>
    <property type="project" value="TreeGrafter"/>
</dbReference>
<dbReference type="CDD" id="cd00586">
    <property type="entry name" value="4HBT"/>
    <property type="match status" value="1"/>
</dbReference>